<comment type="caution">
    <text evidence="2">The sequence shown here is derived from an EMBL/GenBank/DDBJ whole genome shotgun (WGS) entry which is preliminary data.</text>
</comment>
<accession>B1T693</accession>
<dbReference type="AlphaFoldDB" id="B1T693"/>
<name>B1T693_9BURK</name>
<evidence type="ECO:0000313" key="3">
    <source>
        <dbReference type="Proteomes" id="UP000004814"/>
    </source>
</evidence>
<feature type="compositionally biased region" description="Basic residues" evidence="1">
    <location>
        <begin position="97"/>
        <end position="107"/>
    </location>
</feature>
<feature type="region of interest" description="Disordered" evidence="1">
    <location>
        <begin position="1"/>
        <end position="32"/>
    </location>
</feature>
<proteinExistence type="predicted"/>
<feature type="region of interest" description="Disordered" evidence="1">
    <location>
        <begin position="54"/>
        <end position="124"/>
    </location>
</feature>
<sequence>MGRHGAGAVRAARRAGDAGRARTRSSQPERCVAANRRRNLEPFVRRTLSVREHRQRRVAAGTGALPASAGRAGRHVSVHATGGRADAARRSVGARVSRGRRRQRGGNHRSGVSERHQPAATDCRPPACAGRAALCVRTPAGTCFGRYRYAPDHRRADASLLQPAGSVANADLAVERAAEGRYPARMANRAGRHESEP</sequence>
<reference evidence="2 3" key="1">
    <citation type="submission" date="2008-03" db="EMBL/GenBank/DDBJ databases">
        <title>Sequencing of the draft genome and assembly of Burkholderia ambifaria MEX-5.</title>
        <authorList>
            <consortium name="US DOE Joint Genome Institute (JGI-PGF)"/>
            <person name="Copeland A."/>
            <person name="Lucas S."/>
            <person name="Lapidus A."/>
            <person name="Glavina del Rio T."/>
            <person name="Dalin E."/>
            <person name="Tice H."/>
            <person name="Bruce D."/>
            <person name="Goodwin L."/>
            <person name="Pitluck S."/>
            <person name="Larimer F."/>
            <person name="Land M.L."/>
            <person name="Hauser L."/>
            <person name="Tiedje J."/>
            <person name="Richardson P."/>
        </authorList>
    </citation>
    <scope>NUCLEOTIDE SEQUENCE [LARGE SCALE GENOMIC DNA]</scope>
    <source>
        <strain evidence="2 3">MEX-5</strain>
    </source>
</reference>
<gene>
    <name evidence="2" type="ORF">BamMEX5DRAFT_3309</name>
</gene>
<evidence type="ECO:0000313" key="2">
    <source>
        <dbReference type="EMBL" id="EDT40934.1"/>
    </source>
</evidence>
<dbReference type="EMBL" id="ABLK01000100">
    <property type="protein sequence ID" value="EDT40934.1"/>
    <property type="molecule type" value="Genomic_DNA"/>
</dbReference>
<organism evidence="2 3">
    <name type="scientific">Burkholderia ambifaria MEX-5</name>
    <dbReference type="NCBI Taxonomy" id="396597"/>
    <lineage>
        <taxon>Bacteria</taxon>
        <taxon>Pseudomonadati</taxon>
        <taxon>Pseudomonadota</taxon>
        <taxon>Betaproteobacteria</taxon>
        <taxon>Burkholderiales</taxon>
        <taxon>Burkholderiaceae</taxon>
        <taxon>Burkholderia</taxon>
        <taxon>Burkholderia cepacia complex</taxon>
    </lineage>
</organism>
<feature type="compositionally biased region" description="Low complexity" evidence="1">
    <location>
        <begin position="1"/>
        <end position="10"/>
    </location>
</feature>
<protein>
    <submittedName>
        <fullName evidence="2">Uncharacterized protein</fullName>
    </submittedName>
</protein>
<evidence type="ECO:0000256" key="1">
    <source>
        <dbReference type="SAM" id="MobiDB-lite"/>
    </source>
</evidence>
<dbReference type="Proteomes" id="UP000004814">
    <property type="component" value="Unassembled WGS sequence"/>
</dbReference>
<feature type="compositionally biased region" description="Low complexity" evidence="1">
    <location>
        <begin position="82"/>
        <end position="96"/>
    </location>
</feature>